<dbReference type="AlphaFoldDB" id="A0A136A480"/>
<feature type="domain" description="Flavodoxin-like" evidence="4">
    <location>
        <begin position="4"/>
        <end position="141"/>
    </location>
</feature>
<evidence type="ECO:0000256" key="1">
    <source>
        <dbReference type="ARBA" id="ARBA00001917"/>
    </source>
</evidence>
<accession>A0A136A480</accession>
<dbReference type="PANTHER" id="PTHR19384:SF128">
    <property type="entry name" value="NADPH OXIDOREDUCTASE A"/>
    <property type="match status" value="1"/>
</dbReference>
<dbReference type="GO" id="GO:0005829">
    <property type="term" value="C:cytosol"/>
    <property type="evidence" value="ECO:0007669"/>
    <property type="project" value="TreeGrafter"/>
</dbReference>
<comment type="cofactor">
    <cofactor evidence="1">
        <name>FMN</name>
        <dbReference type="ChEBI" id="CHEBI:58210"/>
    </cofactor>
</comment>
<dbReference type="Pfam" id="PF00258">
    <property type="entry name" value="Flavodoxin_1"/>
    <property type="match status" value="1"/>
</dbReference>
<comment type="caution">
    <text evidence="5">The sequence shown here is derived from an EMBL/GenBank/DDBJ whole genome shotgun (WGS) entry which is preliminary data.</text>
</comment>
<dbReference type="InterPro" id="IPR008254">
    <property type="entry name" value="Flavodoxin/NO_synth"/>
</dbReference>
<dbReference type="Gene3D" id="3.40.50.360">
    <property type="match status" value="1"/>
</dbReference>
<dbReference type="GO" id="GO:0016491">
    <property type="term" value="F:oxidoreductase activity"/>
    <property type="evidence" value="ECO:0007669"/>
    <property type="project" value="TreeGrafter"/>
</dbReference>
<dbReference type="InterPro" id="IPR029039">
    <property type="entry name" value="Flavoprotein-like_sf"/>
</dbReference>
<dbReference type="STRING" id="1799789.AX660_08495"/>
<organism evidence="5 6">
    <name type="scientific">Paraglaciecola hydrolytica</name>
    <dbReference type="NCBI Taxonomy" id="1799789"/>
    <lineage>
        <taxon>Bacteria</taxon>
        <taxon>Pseudomonadati</taxon>
        <taxon>Pseudomonadota</taxon>
        <taxon>Gammaproteobacteria</taxon>
        <taxon>Alteromonadales</taxon>
        <taxon>Alteromonadaceae</taxon>
        <taxon>Paraglaciecola</taxon>
    </lineage>
</organism>
<dbReference type="NCBIfam" id="NF006531">
    <property type="entry name" value="PRK09004.1"/>
    <property type="match status" value="1"/>
</dbReference>
<evidence type="ECO:0000313" key="5">
    <source>
        <dbReference type="EMBL" id="KXI30031.1"/>
    </source>
</evidence>
<keyword evidence="2" id="KW-0285">Flavoprotein</keyword>
<reference evidence="6" key="1">
    <citation type="submission" date="2016-02" db="EMBL/GenBank/DDBJ databases">
        <authorList>
            <person name="Schultz-Johansen M."/>
            <person name="Glaring M.A."/>
            <person name="Bech P.K."/>
            <person name="Stougaard P."/>
        </authorList>
    </citation>
    <scope>NUCLEOTIDE SEQUENCE [LARGE SCALE GENOMIC DNA]</scope>
    <source>
        <strain evidence="6">S66</strain>
    </source>
</reference>
<dbReference type="GO" id="GO:0010181">
    <property type="term" value="F:FMN binding"/>
    <property type="evidence" value="ECO:0007669"/>
    <property type="project" value="InterPro"/>
</dbReference>
<name>A0A136A480_9ALTE</name>
<keyword evidence="6" id="KW-1185">Reference proteome</keyword>
<proteinExistence type="predicted"/>
<dbReference type="Proteomes" id="UP000070299">
    <property type="component" value="Unassembled WGS sequence"/>
</dbReference>
<dbReference type="RefSeq" id="WP_068373683.1">
    <property type="nucleotide sequence ID" value="NZ_LSNE01000003.1"/>
</dbReference>
<dbReference type="PANTHER" id="PTHR19384">
    <property type="entry name" value="NITRIC OXIDE SYNTHASE-RELATED"/>
    <property type="match status" value="1"/>
</dbReference>
<dbReference type="PROSITE" id="PS50902">
    <property type="entry name" value="FLAVODOXIN_LIKE"/>
    <property type="match status" value="1"/>
</dbReference>
<evidence type="ECO:0000313" key="6">
    <source>
        <dbReference type="Proteomes" id="UP000070299"/>
    </source>
</evidence>
<gene>
    <name evidence="5" type="ORF">AX660_08495</name>
</gene>
<dbReference type="OrthoDB" id="359268at2"/>
<evidence type="ECO:0000259" key="4">
    <source>
        <dbReference type="PROSITE" id="PS50902"/>
    </source>
</evidence>
<evidence type="ECO:0000256" key="3">
    <source>
        <dbReference type="ARBA" id="ARBA00022643"/>
    </source>
</evidence>
<dbReference type="EMBL" id="LSNE01000003">
    <property type="protein sequence ID" value="KXI30031.1"/>
    <property type="molecule type" value="Genomic_DNA"/>
</dbReference>
<sequence>MAKFEIIVGSVLGASEYVADALAETLTKHGHSANIHLSPDFAEINNNAIWLICTSTHGAGDLPDNIQTFAQQLSQHDLSKLKFLVVGLGDSSYDTFCYAAQHMENILTNAKATLLYPAIHIDVLNHPIPEDVAVEWLNNLLQSIQLSDE</sequence>
<dbReference type="GO" id="GO:0050660">
    <property type="term" value="F:flavin adenine dinucleotide binding"/>
    <property type="evidence" value="ECO:0007669"/>
    <property type="project" value="TreeGrafter"/>
</dbReference>
<dbReference type="SUPFAM" id="SSF52218">
    <property type="entry name" value="Flavoproteins"/>
    <property type="match status" value="1"/>
</dbReference>
<keyword evidence="3" id="KW-0288">FMN</keyword>
<evidence type="ECO:0000256" key="2">
    <source>
        <dbReference type="ARBA" id="ARBA00022630"/>
    </source>
</evidence>
<protein>
    <submittedName>
        <fullName evidence="5">Nitric oxide synthase</fullName>
    </submittedName>
</protein>